<evidence type="ECO:0000313" key="12">
    <source>
        <dbReference type="EMBL" id="MFC5522657.1"/>
    </source>
</evidence>
<evidence type="ECO:0000256" key="7">
    <source>
        <dbReference type="ARBA" id="ARBA00023136"/>
    </source>
</evidence>
<dbReference type="Gene3D" id="1.20.1560.10">
    <property type="entry name" value="ABC transporter type 1, transmembrane domain"/>
    <property type="match status" value="1"/>
</dbReference>
<dbReference type="SUPFAM" id="SSF90123">
    <property type="entry name" value="ABC transporter transmembrane region"/>
    <property type="match status" value="1"/>
</dbReference>
<dbReference type="RefSeq" id="WP_084389706.1">
    <property type="nucleotide sequence ID" value="NZ_JBHSMX010000054.1"/>
</dbReference>
<dbReference type="InterPro" id="IPR039421">
    <property type="entry name" value="Type_1_exporter"/>
</dbReference>
<comment type="caution">
    <text evidence="12">The sequence shown here is derived from an EMBL/GenBank/DDBJ whole genome shotgun (WGS) entry which is preliminary data.</text>
</comment>
<keyword evidence="7 9" id="KW-0472">Membrane</keyword>
<evidence type="ECO:0000256" key="9">
    <source>
        <dbReference type="SAM" id="Phobius"/>
    </source>
</evidence>
<feature type="compositionally biased region" description="Polar residues" evidence="8">
    <location>
        <begin position="332"/>
        <end position="341"/>
    </location>
</feature>
<comment type="subcellular location">
    <subcellularLocation>
        <location evidence="1">Cell membrane</location>
        <topology evidence="1">Multi-pass membrane protein</topology>
    </subcellularLocation>
</comment>
<keyword evidence="4" id="KW-0547">Nucleotide-binding</keyword>
<evidence type="ECO:0000259" key="10">
    <source>
        <dbReference type="PROSITE" id="PS50893"/>
    </source>
</evidence>
<dbReference type="SMART" id="SM00382">
    <property type="entry name" value="AAA"/>
    <property type="match status" value="1"/>
</dbReference>
<keyword evidence="13" id="KW-1185">Reference proteome</keyword>
<gene>
    <name evidence="12" type="ORF">ACFPP7_17335</name>
</gene>
<evidence type="ECO:0000259" key="11">
    <source>
        <dbReference type="PROSITE" id="PS50929"/>
    </source>
</evidence>
<dbReference type="Pfam" id="PF00005">
    <property type="entry name" value="ABC_tran"/>
    <property type="match status" value="1"/>
</dbReference>
<dbReference type="Proteomes" id="UP001596084">
    <property type="component" value="Unassembled WGS sequence"/>
</dbReference>
<dbReference type="SUPFAM" id="SSF52540">
    <property type="entry name" value="P-loop containing nucleoside triphosphate hydrolases"/>
    <property type="match status" value="1"/>
</dbReference>
<evidence type="ECO:0000256" key="4">
    <source>
        <dbReference type="ARBA" id="ARBA00022741"/>
    </source>
</evidence>
<feature type="domain" description="ABC transmembrane type-1" evidence="11">
    <location>
        <begin position="22"/>
        <end position="301"/>
    </location>
</feature>
<evidence type="ECO:0000256" key="3">
    <source>
        <dbReference type="ARBA" id="ARBA00022692"/>
    </source>
</evidence>
<evidence type="ECO:0000256" key="5">
    <source>
        <dbReference type="ARBA" id="ARBA00022840"/>
    </source>
</evidence>
<proteinExistence type="predicted"/>
<reference evidence="13" key="1">
    <citation type="journal article" date="2019" name="Int. J. Syst. Evol. Microbiol.">
        <title>The Global Catalogue of Microorganisms (GCM) 10K type strain sequencing project: providing services to taxonomists for standard genome sequencing and annotation.</title>
        <authorList>
            <consortium name="The Broad Institute Genomics Platform"/>
            <consortium name="The Broad Institute Genome Sequencing Center for Infectious Disease"/>
            <person name="Wu L."/>
            <person name="Ma J."/>
        </authorList>
    </citation>
    <scope>NUCLEOTIDE SEQUENCE [LARGE SCALE GENOMIC DNA]</scope>
    <source>
        <strain evidence="13">CGMCC 4.7277</strain>
    </source>
</reference>
<evidence type="ECO:0000313" key="13">
    <source>
        <dbReference type="Proteomes" id="UP001596084"/>
    </source>
</evidence>
<dbReference type="InterPro" id="IPR011527">
    <property type="entry name" value="ABC1_TM_dom"/>
</dbReference>
<keyword evidence="2" id="KW-1003">Cell membrane</keyword>
<dbReference type="EMBL" id="JBHSMX010000054">
    <property type="protein sequence ID" value="MFC5522657.1"/>
    <property type="molecule type" value="Genomic_DNA"/>
</dbReference>
<dbReference type="CDD" id="cd03228">
    <property type="entry name" value="ABCC_MRP_Like"/>
    <property type="match status" value="1"/>
</dbReference>
<feature type="transmembrane region" description="Helical" evidence="9">
    <location>
        <begin position="239"/>
        <end position="260"/>
    </location>
</feature>
<evidence type="ECO:0000256" key="6">
    <source>
        <dbReference type="ARBA" id="ARBA00022989"/>
    </source>
</evidence>
<dbReference type="InterPro" id="IPR003593">
    <property type="entry name" value="AAA+_ATPase"/>
</dbReference>
<keyword evidence="5" id="KW-0067">ATP-binding</keyword>
<dbReference type="InterPro" id="IPR036640">
    <property type="entry name" value="ABC1_TM_sf"/>
</dbReference>
<protein>
    <submittedName>
        <fullName evidence="12">Cyclic peptide export ABC transporter</fullName>
    </submittedName>
</protein>
<evidence type="ECO:0000256" key="2">
    <source>
        <dbReference type="ARBA" id="ARBA00022475"/>
    </source>
</evidence>
<dbReference type="Pfam" id="PF00664">
    <property type="entry name" value="ABC_membrane"/>
    <property type="match status" value="1"/>
</dbReference>
<feature type="transmembrane region" description="Helical" evidence="9">
    <location>
        <begin position="124"/>
        <end position="149"/>
    </location>
</feature>
<dbReference type="PROSITE" id="PS50893">
    <property type="entry name" value="ABC_TRANSPORTER_2"/>
    <property type="match status" value="1"/>
</dbReference>
<feature type="domain" description="ABC transporter" evidence="10">
    <location>
        <begin position="353"/>
        <end position="587"/>
    </location>
</feature>
<accession>A0ABW0QFF6</accession>
<dbReference type="NCBIfam" id="TIGR01194">
    <property type="entry name" value="cyc_pep_trnsptr"/>
    <property type="match status" value="1"/>
</dbReference>
<dbReference type="InterPro" id="IPR027417">
    <property type="entry name" value="P-loop_NTPase"/>
</dbReference>
<dbReference type="Gene3D" id="3.40.50.300">
    <property type="entry name" value="P-loop containing nucleotide triphosphate hydrolases"/>
    <property type="match status" value="1"/>
</dbReference>
<feature type="transmembrane region" description="Helical" evidence="9">
    <location>
        <begin position="156"/>
        <end position="174"/>
    </location>
</feature>
<keyword evidence="6 9" id="KW-1133">Transmembrane helix</keyword>
<dbReference type="InterPro" id="IPR005898">
    <property type="entry name" value="Cyc_pep_transpt_SyrD/YojI"/>
</dbReference>
<dbReference type="PROSITE" id="PS50929">
    <property type="entry name" value="ABC_TM1F"/>
    <property type="match status" value="1"/>
</dbReference>
<sequence length="630" mass="68135">MPSPPPKGPHLLRLLRPHLGWIVLSVLTGLCAGTATVALLATVNGALHRPGGLTDQGLLLYIALCIAALAGRGLSDVCTNLVGQKVVASVRKGLAQNLLHAPLQALERLQSHRLMPILTSDVEIVSHIAFTLSATLISVAVALGCLLYLAVLSPGLFALILAALVAGMGIQAVTQGRGMHGFWSAREREEQLHQAYRTLTEGAKELRLHRKRRVRLQQQITATVDAIRAVNGHAVNTYVLAKAFGSALFFLLIALVLAWGSRGAVNAGEGDAAVLSGFVLVLLFLKGPMDQIATALPTFGRARVALGRIDALRSHFAQRENMGEVGEEIGQTRDQPSSGQFGRSEGAEPFERIELRGVTYTFPPQGDIPAFALGPIDLVLRRGEMVFLVGDNGSGKTTFLKLLLGLYPPTDGEILLDGKPVTAPDRDSYRQRFGIVFSDFHLFDDLDGAEGGAEDDTPLTAAANGHLRRLGLDHKVTLQGGRFSTTDLSTGQRKRLALLQAYLDARPILMLDEWAADQDPAFRDQFYTELLPELRARGHLLLVITHDDRYFHLADRVLRMREGRLVEDTAQSQSPAPKLNMELHARIAREGLARPSTLESAVAALARIRNEGEHGTTGQTVNLASPEAAE</sequence>
<organism evidence="12 13">
    <name type="scientific">Polaromonas jejuensis</name>
    <dbReference type="NCBI Taxonomy" id="457502"/>
    <lineage>
        <taxon>Bacteria</taxon>
        <taxon>Pseudomonadati</taxon>
        <taxon>Pseudomonadota</taxon>
        <taxon>Betaproteobacteria</taxon>
        <taxon>Burkholderiales</taxon>
        <taxon>Comamonadaceae</taxon>
        <taxon>Polaromonas</taxon>
    </lineage>
</organism>
<keyword evidence="3 9" id="KW-0812">Transmembrane</keyword>
<feature type="transmembrane region" description="Helical" evidence="9">
    <location>
        <begin position="58"/>
        <end position="75"/>
    </location>
</feature>
<feature type="transmembrane region" description="Helical" evidence="9">
    <location>
        <begin position="20"/>
        <end position="46"/>
    </location>
</feature>
<dbReference type="InterPro" id="IPR003439">
    <property type="entry name" value="ABC_transporter-like_ATP-bd"/>
</dbReference>
<evidence type="ECO:0000256" key="1">
    <source>
        <dbReference type="ARBA" id="ARBA00004651"/>
    </source>
</evidence>
<feature type="region of interest" description="Disordered" evidence="8">
    <location>
        <begin position="611"/>
        <end position="630"/>
    </location>
</feature>
<name>A0ABW0QFF6_9BURK</name>
<evidence type="ECO:0000256" key="8">
    <source>
        <dbReference type="SAM" id="MobiDB-lite"/>
    </source>
</evidence>
<dbReference type="PANTHER" id="PTHR24221">
    <property type="entry name" value="ATP-BINDING CASSETTE SUB-FAMILY B"/>
    <property type="match status" value="1"/>
</dbReference>
<feature type="region of interest" description="Disordered" evidence="8">
    <location>
        <begin position="325"/>
        <end position="345"/>
    </location>
</feature>
<dbReference type="PANTHER" id="PTHR24221:SF654">
    <property type="entry name" value="ATP-BINDING CASSETTE SUB-FAMILY B MEMBER 6"/>
    <property type="match status" value="1"/>
</dbReference>